<accession>A0ABS6T008</accession>
<evidence type="ECO:0000259" key="6">
    <source>
        <dbReference type="Pfam" id="PF06305"/>
    </source>
</evidence>
<evidence type="ECO:0000313" key="8">
    <source>
        <dbReference type="Proteomes" id="UP000756530"/>
    </source>
</evidence>
<keyword evidence="3 5" id="KW-1133">Transmembrane helix</keyword>
<keyword evidence="8" id="KW-1185">Reference proteome</keyword>
<keyword evidence="1" id="KW-1003">Cell membrane</keyword>
<evidence type="ECO:0000256" key="2">
    <source>
        <dbReference type="ARBA" id="ARBA00022692"/>
    </source>
</evidence>
<evidence type="ECO:0000256" key="1">
    <source>
        <dbReference type="ARBA" id="ARBA00022475"/>
    </source>
</evidence>
<evidence type="ECO:0000256" key="3">
    <source>
        <dbReference type="ARBA" id="ARBA00022989"/>
    </source>
</evidence>
<keyword evidence="4 5" id="KW-0472">Membrane</keyword>
<comment type="caution">
    <text evidence="7">The sequence shown here is derived from an EMBL/GenBank/DDBJ whole genome shotgun (WGS) entry which is preliminary data.</text>
</comment>
<dbReference type="Proteomes" id="UP000756530">
    <property type="component" value="Unassembled WGS sequence"/>
</dbReference>
<evidence type="ECO:0000256" key="4">
    <source>
        <dbReference type="ARBA" id="ARBA00023136"/>
    </source>
</evidence>
<feature type="domain" description="Lipopolysaccharide assembly protein A" evidence="6">
    <location>
        <begin position="42"/>
        <end position="94"/>
    </location>
</feature>
<name>A0ABS6T008_9RHOB</name>
<protein>
    <submittedName>
        <fullName evidence="7">LapA family protein</fullName>
    </submittedName>
</protein>
<sequence length="116" mass="13176">MRYIRYAFLAALAVVLITVALANRESVLLRMLPEELSGFLGWSWSVNLPLFIVIFLAIIAGVVIGFIWEWLREHKHRAEGARARKAAVKLAHEVQDLKREKQKPGDDVLALLEDGR</sequence>
<feature type="transmembrane region" description="Helical" evidence="5">
    <location>
        <begin position="46"/>
        <end position="68"/>
    </location>
</feature>
<evidence type="ECO:0000256" key="5">
    <source>
        <dbReference type="SAM" id="Phobius"/>
    </source>
</evidence>
<organism evidence="7 8">
    <name type="scientific">Maritimibacter dapengensis</name>
    <dbReference type="NCBI Taxonomy" id="2836868"/>
    <lineage>
        <taxon>Bacteria</taxon>
        <taxon>Pseudomonadati</taxon>
        <taxon>Pseudomonadota</taxon>
        <taxon>Alphaproteobacteria</taxon>
        <taxon>Rhodobacterales</taxon>
        <taxon>Roseobacteraceae</taxon>
        <taxon>Maritimibacter</taxon>
    </lineage>
</organism>
<evidence type="ECO:0000313" key="7">
    <source>
        <dbReference type="EMBL" id="MBV7378561.1"/>
    </source>
</evidence>
<keyword evidence="2 5" id="KW-0812">Transmembrane</keyword>
<dbReference type="RefSeq" id="WP_218391758.1">
    <property type="nucleotide sequence ID" value="NZ_JAHUZE010000002.1"/>
</dbReference>
<dbReference type="InterPro" id="IPR010445">
    <property type="entry name" value="LapA_dom"/>
</dbReference>
<dbReference type="Pfam" id="PF06305">
    <property type="entry name" value="LapA_dom"/>
    <property type="match status" value="1"/>
</dbReference>
<dbReference type="EMBL" id="JAHUZE010000002">
    <property type="protein sequence ID" value="MBV7378561.1"/>
    <property type="molecule type" value="Genomic_DNA"/>
</dbReference>
<gene>
    <name evidence="7" type="ORF">KJP28_06450</name>
</gene>
<proteinExistence type="predicted"/>
<reference evidence="7 8" key="1">
    <citation type="submission" date="2021-05" db="EMBL/GenBank/DDBJ databases">
        <title>Culturable bacteria isolated from Daya Bay.</title>
        <authorList>
            <person name="Zheng W."/>
            <person name="Yu S."/>
            <person name="Huang Y."/>
        </authorList>
    </citation>
    <scope>NUCLEOTIDE SEQUENCE [LARGE SCALE GENOMIC DNA]</scope>
    <source>
        <strain evidence="7 8">DP4N28-5</strain>
    </source>
</reference>